<protein>
    <submittedName>
        <fullName evidence="1">Uncharacterized protein</fullName>
    </submittedName>
</protein>
<comment type="caution">
    <text evidence="1">The sequence shown here is derived from an EMBL/GenBank/DDBJ whole genome shotgun (WGS) entry which is preliminary data.</text>
</comment>
<reference evidence="1" key="1">
    <citation type="journal article" date="2015" name="Nature">
        <title>Complex archaea that bridge the gap between prokaryotes and eukaryotes.</title>
        <authorList>
            <person name="Spang A."/>
            <person name="Saw J.H."/>
            <person name="Jorgensen S.L."/>
            <person name="Zaremba-Niedzwiedzka K."/>
            <person name="Martijn J."/>
            <person name="Lind A.E."/>
            <person name="van Eijk R."/>
            <person name="Schleper C."/>
            <person name="Guy L."/>
            <person name="Ettema T.J."/>
        </authorList>
    </citation>
    <scope>NUCLEOTIDE SEQUENCE</scope>
</reference>
<proteinExistence type="predicted"/>
<sequence>MVVAFTVGSSVAVYICGDSLRTVLALDLRGQQPMNKAEKKNILNYLEKLAVMIGQEETDWVAITVKFADSRITLHTKDAPKRPQGLSE</sequence>
<name>A0A0F9HHV6_9ZZZZ</name>
<evidence type="ECO:0000313" key="1">
    <source>
        <dbReference type="EMBL" id="KKM02727.1"/>
    </source>
</evidence>
<accession>A0A0F9HHV6</accession>
<gene>
    <name evidence="1" type="ORF">LCGC14_1781570</name>
</gene>
<dbReference type="AlphaFoldDB" id="A0A0F9HHV6"/>
<organism evidence="1">
    <name type="scientific">marine sediment metagenome</name>
    <dbReference type="NCBI Taxonomy" id="412755"/>
    <lineage>
        <taxon>unclassified sequences</taxon>
        <taxon>metagenomes</taxon>
        <taxon>ecological metagenomes</taxon>
    </lineage>
</organism>
<dbReference type="EMBL" id="LAZR01016856">
    <property type="protein sequence ID" value="KKM02727.1"/>
    <property type="molecule type" value="Genomic_DNA"/>
</dbReference>